<dbReference type="KEGG" id="moc:BB934_44400"/>
<keyword evidence="2" id="KW-0614">Plasmid</keyword>
<dbReference type="OrthoDB" id="8020513at2"/>
<geneLocation type="plasmid" evidence="2">
    <name>unnamed4</name>
</geneLocation>
<evidence type="ECO:0000313" key="2">
    <source>
        <dbReference type="EMBL" id="ANY85227.1"/>
    </source>
</evidence>
<feature type="region of interest" description="Disordered" evidence="1">
    <location>
        <begin position="1"/>
        <end position="69"/>
    </location>
</feature>
<dbReference type="EMBL" id="CP016620">
    <property type="protein sequence ID" value="ANY85227.1"/>
    <property type="molecule type" value="Genomic_DNA"/>
</dbReference>
<name>A0A1B2EZ70_9HYPH</name>
<feature type="compositionally biased region" description="Basic and acidic residues" evidence="1">
    <location>
        <begin position="42"/>
        <end position="53"/>
    </location>
</feature>
<dbReference type="RefSeq" id="WP_099516011.1">
    <property type="nucleotide sequence ID" value="NZ_CP016620.1"/>
</dbReference>
<evidence type="ECO:0000256" key="1">
    <source>
        <dbReference type="SAM" id="MobiDB-lite"/>
    </source>
</evidence>
<protein>
    <submittedName>
        <fullName evidence="2">Uncharacterized protein</fullName>
    </submittedName>
</protein>
<feature type="compositionally biased region" description="Basic and acidic residues" evidence="1">
    <location>
        <begin position="8"/>
        <end position="19"/>
    </location>
</feature>
<proteinExistence type="predicted"/>
<accession>A0A1B2EZ70</accession>
<organism evidence="2">
    <name type="scientific">Microvirga ossetica</name>
    <dbReference type="NCBI Taxonomy" id="1882682"/>
    <lineage>
        <taxon>Bacteria</taxon>
        <taxon>Pseudomonadati</taxon>
        <taxon>Pseudomonadota</taxon>
        <taxon>Alphaproteobacteria</taxon>
        <taxon>Hyphomicrobiales</taxon>
        <taxon>Methylobacteriaceae</taxon>
        <taxon>Microvirga</taxon>
    </lineage>
</organism>
<gene>
    <name evidence="2" type="ORF">BB934_44400</name>
</gene>
<dbReference type="AlphaFoldDB" id="A0A1B2EZ70"/>
<reference evidence="2" key="1">
    <citation type="submission" date="2016-07" db="EMBL/GenBank/DDBJ databases">
        <title>Microvirga ossetica sp. nov. a new species of rhizobia isolated from root nodules of the legume species Vicia alpestris Steven originated from North Ossetia region in the Caucasus.</title>
        <authorList>
            <person name="Safronova V.I."/>
            <person name="Kuznetsova I.G."/>
            <person name="Sazanova A.L."/>
            <person name="Belimov A."/>
            <person name="Andronov E."/>
            <person name="Osledkin Y.S."/>
            <person name="Onishchuk O.P."/>
            <person name="Kurchak O.N."/>
            <person name="Shaposhnikov A.I."/>
            <person name="Willems A."/>
            <person name="Tikhonovich I.A."/>
        </authorList>
    </citation>
    <scope>NUCLEOTIDE SEQUENCE [LARGE SCALE GENOMIC DNA]</scope>
    <source>
        <strain evidence="2">V5/3M</strain>
        <plasmid evidence="2">unnamed4</plasmid>
    </source>
</reference>
<sequence length="165" mass="18999">MATTRVSLSEKDRERESNKCRRASYQARREEVLRQRQQRKRREGEEQARKGQEHPGGSSGEKGVEPFFEDGDKGIREWTLKAAKSSYDEFLIEDHHSADNMIQILFGALGRMKGERDAVISLISTLVKERSRIRAHMVAQDCTAERSKSLYRKVGLDENSDVRCQ</sequence>